<dbReference type="SUPFAM" id="SSF143011">
    <property type="entry name" value="RelE-like"/>
    <property type="match status" value="1"/>
</dbReference>
<dbReference type="Pfam" id="PF05015">
    <property type="entry name" value="HigB-like_toxin"/>
    <property type="match status" value="1"/>
</dbReference>
<accession>A0A450Z461</accession>
<evidence type="ECO:0000313" key="1">
    <source>
        <dbReference type="EMBL" id="VFK48566.1"/>
    </source>
</evidence>
<dbReference type="AlphaFoldDB" id="A0A450Z461"/>
<proteinExistence type="predicted"/>
<dbReference type="PANTHER" id="PTHR40266:SF2">
    <property type="entry name" value="TOXIN HIGB-1"/>
    <property type="match status" value="1"/>
</dbReference>
<dbReference type="InterPro" id="IPR035093">
    <property type="entry name" value="RelE/ParE_toxin_dom_sf"/>
</dbReference>
<organism evidence="1">
    <name type="scientific">Candidatus Kentrum sp. TC</name>
    <dbReference type="NCBI Taxonomy" id="2126339"/>
    <lineage>
        <taxon>Bacteria</taxon>
        <taxon>Pseudomonadati</taxon>
        <taxon>Pseudomonadota</taxon>
        <taxon>Gammaproteobacteria</taxon>
        <taxon>Candidatus Kentrum</taxon>
    </lineage>
</organism>
<protein>
    <submittedName>
        <fullName evidence="1">Proteic killer suppression protein</fullName>
    </submittedName>
</protein>
<name>A0A450Z461_9GAMM</name>
<dbReference type="EMBL" id="CAADFT010000119">
    <property type="protein sequence ID" value="VFK48566.1"/>
    <property type="molecule type" value="Genomic_DNA"/>
</dbReference>
<dbReference type="InterPro" id="IPR007711">
    <property type="entry name" value="HigB-1"/>
</dbReference>
<dbReference type="PANTHER" id="PTHR40266">
    <property type="entry name" value="TOXIN HIGB-1"/>
    <property type="match status" value="1"/>
</dbReference>
<reference evidence="1" key="1">
    <citation type="submission" date="2019-02" db="EMBL/GenBank/DDBJ databases">
        <authorList>
            <person name="Gruber-Vodicka R. H."/>
            <person name="Seah K. B. B."/>
        </authorList>
    </citation>
    <scope>NUCLEOTIDE SEQUENCE</scope>
    <source>
        <strain evidence="1">BECK_BZ125</strain>
    </source>
</reference>
<dbReference type="Gene3D" id="3.30.2310.20">
    <property type="entry name" value="RelE-like"/>
    <property type="match status" value="1"/>
</dbReference>
<sequence length="93" mass="11216">MIRSFKSPEAKKIFRREHSRKLPPIIQRIAIRKLWILDAMMDLDEPRVPPGNHLEALRGDRTGQHSIRIDRHWRICFRWQLSNAHDVEIVDYH</sequence>
<gene>
    <name evidence="1" type="ORF">BECKTC1821E_GA0114239_11193</name>
</gene>